<keyword evidence="1" id="KW-0175">Coiled coil</keyword>
<name>A0A1I7S6V9_BURXY</name>
<sequence>MYKQPIKSASPMPFNKSTAKERLQKKLMARKAEALDPASEMLIDLAEAVNNVQKLMQRRVDENAAITELGESEAKLKALLAKKKEKDNEAALQQT</sequence>
<reference evidence="3" key="1">
    <citation type="submission" date="2016-11" db="UniProtKB">
        <authorList>
            <consortium name="WormBaseParasite"/>
        </authorList>
    </citation>
    <scope>IDENTIFICATION</scope>
</reference>
<dbReference type="Proteomes" id="UP000095284">
    <property type="component" value="Unplaced"/>
</dbReference>
<organism evidence="2 3">
    <name type="scientific">Bursaphelenchus xylophilus</name>
    <name type="common">Pinewood nematode worm</name>
    <name type="synonym">Aphelenchoides xylophilus</name>
    <dbReference type="NCBI Taxonomy" id="6326"/>
    <lineage>
        <taxon>Eukaryota</taxon>
        <taxon>Metazoa</taxon>
        <taxon>Ecdysozoa</taxon>
        <taxon>Nematoda</taxon>
        <taxon>Chromadorea</taxon>
        <taxon>Rhabditida</taxon>
        <taxon>Tylenchina</taxon>
        <taxon>Tylenchomorpha</taxon>
        <taxon>Aphelenchoidea</taxon>
        <taxon>Aphelenchoididae</taxon>
        <taxon>Bursaphelenchus</taxon>
    </lineage>
</organism>
<evidence type="ECO:0000256" key="1">
    <source>
        <dbReference type="SAM" id="Coils"/>
    </source>
</evidence>
<evidence type="ECO:0000313" key="3">
    <source>
        <dbReference type="WBParaSite" id="BXY_0874700.1"/>
    </source>
</evidence>
<feature type="coiled-coil region" evidence="1">
    <location>
        <begin position="38"/>
        <end position="89"/>
    </location>
</feature>
<accession>A0A1I7S6V9</accession>
<proteinExistence type="predicted"/>
<evidence type="ECO:0000313" key="2">
    <source>
        <dbReference type="Proteomes" id="UP000095284"/>
    </source>
</evidence>
<protein>
    <submittedName>
        <fullName evidence="3">Phage protein</fullName>
    </submittedName>
</protein>
<dbReference type="AlphaFoldDB" id="A0A1I7S6V9"/>
<dbReference type="WBParaSite" id="BXY_0874700.1">
    <property type="protein sequence ID" value="BXY_0874700.1"/>
    <property type="gene ID" value="BXY_0874700"/>
</dbReference>